<dbReference type="KEGG" id="sla:SERLADRAFT_443792"/>
<feature type="region of interest" description="Disordered" evidence="1">
    <location>
        <begin position="1"/>
        <end position="56"/>
    </location>
</feature>
<feature type="compositionally biased region" description="Polar residues" evidence="1">
    <location>
        <begin position="33"/>
        <end position="47"/>
    </location>
</feature>
<accession>F8PDK2</accession>
<sequence length="83" mass="9263">MSVQQDSKNVEEDPAHQTQKKNKTTASDEKIISPSTLHSDSHTTNCDSDSEDPPHVPIQVQHTVYLKSKFHSSPILKIQAILD</sequence>
<name>F8PDK2_SERL9</name>
<reference evidence="2" key="1">
    <citation type="submission" date="2011-04" db="EMBL/GenBank/DDBJ databases">
        <title>Evolution of plant cell wall degrading machinery underlies the functional diversity of forest fungi.</title>
        <authorList>
            <consortium name="US DOE Joint Genome Institute (JGI-PGF)"/>
            <person name="Eastwood D.C."/>
            <person name="Floudas D."/>
            <person name="Binder M."/>
            <person name="Majcherczyk A."/>
            <person name="Schneider P."/>
            <person name="Aerts A."/>
            <person name="Asiegbu F.O."/>
            <person name="Baker S.E."/>
            <person name="Barry K."/>
            <person name="Bendiksby M."/>
            <person name="Blumentritt M."/>
            <person name="Coutinho P.M."/>
            <person name="Cullen D."/>
            <person name="Cullen D."/>
            <person name="Gathman A."/>
            <person name="Goodell B."/>
            <person name="Henrissat B."/>
            <person name="Ihrmark K."/>
            <person name="Kauserud H."/>
            <person name="Kohler A."/>
            <person name="LaButti K."/>
            <person name="Lapidus A."/>
            <person name="Lavin J.L."/>
            <person name="Lee Y.-H."/>
            <person name="Lindquist E."/>
            <person name="Lilly W."/>
            <person name="Lucas S."/>
            <person name="Morin E."/>
            <person name="Murat C."/>
            <person name="Oguiza J.A."/>
            <person name="Park J."/>
            <person name="Pisabarro A.G."/>
            <person name="Riley R."/>
            <person name="Rosling A."/>
            <person name="Salamov A."/>
            <person name="Schmidt O."/>
            <person name="Schmutz J."/>
            <person name="Skrede I."/>
            <person name="Stenlid J."/>
            <person name="Wiebenga A."/>
            <person name="Xie X."/>
            <person name="Kues U."/>
            <person name="Hibbett D.S."/>
            <person name="Hoffmeister D."/>
            <person name="Hogberg N."/>
            <person name="Martin F."/>
            <person name="Grigoriev I.V."/>
            <person name="Watkinson S.C."/>
        </authorList>
    </citation>
    <scope>NUCLEOTIDE SEQUENCE</scope>
    <source>
        <strain evidence="2">S7.9</strain>
    </source>
</reference>
<dbReference type="EMBL" id="GL945446">
    <property type="protein sequence ID" value="EGO18823.1"/>
    <property type="molecule type" value="Genomic_DNA"/>
</dbReference>
<dbReference type="HOGENOM" id="CLU_2544015_0_0_1"/>
<proteinExistence type="predicted"/>
<dbReference type="RefSeq" id="XP_007324476.1">
    <property type="nucleotide sequence ID" value="XM_007324414.1"/>
</dbReference>
<organism>
    <name type="scientific">Serpula lacrymans var. lacrymans (strain S7.9)</name>
    <name type="common">Dry rot fungus</name>
    <dbReference type="NCBI Taxonomy" id="578457"/>
    <lineage>
        <taxon>Eukaryota</taxon>
        <taxon>Fungi</taxon>
        <taxon>Dikarya</taxon>
        <taxon>Basidiomycota</taxon>
        <taxon>Agaricomycotina</taxon>
        <taxon>Agaricomycetes</taxon>
        <taxon>Agaricomycetidae</taxon>
        <taxon>Boletales</taxon>
        <taxon>Coniophorineae</taxon>
        <taxon>Serpulaceae</taxon>
        <taxon>Serpula</taxon>
    </lineage>
</organism>
<dbReference type="Proteomes" id="UP000008064">
    <property type="component" value="Unassembled WGS sequence"/>
</dbReference>
<dbReference type="AlphaFoldDB" id="F8PDK2"/>
<dbReference type="GeneID" id="18815990"/>
<protein>
    <submittedName>
        <fullName evidence="2">Uncharacterized protein</fullName>
    </submittedName>
</protein>
<gene>
    <name evidence="2" type="ORF">SERLADRAFT_443792</name>
</gene>
<evidence type="ECO:0000256" key="1">
    <source>
        <dbReference type="SAM" id="MobiDB-lite"/>
    </source>
</evidence>
<evidence type="ECO:0000313" key="2">
    <source>
        <dbReference type="EMBL" id="EGO18823.1"/>
    </source>
</evidence>